<accession>A0ACB9MRI5</accession>
<dbReference type="Proteomes" id="UP001057402">
    <property type="component" value="Chromosome 9"/>
</dbReference>
<organism evidence="1 2">
    <name type="scientific">Melastoma candidum</name>
    <dbReference type="NCBI Taxonomy" id="119954"/>
    <lineage>
        <taxon>Eukaryota</taxon>
        <taxon>Viridiplantae</taxon>
        <taxon>Streptophyta</taxon>
        <taxon>Embryophyta</taxon>
        <taxon>Tracheophyta</taxon>
        <taxon>Spermatophyta</taxon>
        <taxon>Magnoliopsida</taxon>
        <taxon>eudicotyledons</taxon>
        <taxon>Gunneridae</taxon>
        <taxon>Pentapetalae</taxon>
        <taxon>rosids</taxon>
        <taxon>malvids</taxon>
        <taxon>Myrtales</taxon>
        <taxon>Melastomataceae</taxon>
        <taxon>Melastomatoideae</taxon>
        <taxon>Melastomateae</taxon>
        <taxon>Melastoma</taxon>
    </lineage>
</organism>
<keyword evidence="2" id="KW-1185">Reference proteome</keyword>
<evidence type="ECO:0000313" key="2">
    <source>
        <dbReference type="Proteomes" id="UP001057402"/>
    </source>
</evidence>
<protein>
    <submittedName>
        <fullName evidence="1">Uncharacterized protein</fullName>
    </submittedName>
</protein>
<gene>
    <name evidence="1" type="ORF">MLD38_030868</name>
</gene>
<reference evidence="2" key="1">
    <citation type="journal article" date="2023" name="Front. Plant Sci.">
        <title>Chromosomal-level genome assembly of Melastoma candidum provides insights into trichome evolution.</title>
        <authorList>
            <person name="Zhong Y."/>
            <person name="Wu W."/>
            <person name="Sun C."/>
            <person name="Zou P."/>
            <person name="Liu Y."/>
            <person name="Dai S."/>
            <person name="Zhou R."/>
        </authorList>
    </citation>
    <scope>NUCLEOTIDE SEQUENCE [LARGE SCALE GENOMIC DNA]</scope>
</reference>
<comment type="caution">
    <text evidence="1">The sequence shown here is derived from an EMBL/GenBank/DDBJ whole genome shotgun (WGS) entry which is preliminary data.</text>
</comment>
<evidence type="ECO:0000313" key="1">
    <source>
        <dbReference type="EMBL" id="KAI4325471.1"/>
    </source>
</evidence>
<name>A0ACB9MRI5_9MYRT</name>
<proteinExistence type="predicted"/>
<dbReference type="EMBL" id="CM042888">
    <property type="protein sequence ID" value="KAI4325471.1"/>
    <property type="molecule type" value="Genomic_DNA"/>
</dbReference>
<sequence>MNDLMTKSFLSYVELKKQAVKDLESEPPEDLEIGRRLDPVDEQNLLQFFQEVEAIRSEMGEISNLLRDLQYLNEQSKSTYSARALRGLRDRMDSNTVTVLRKANTVKTLLGILDRSNLTNRGICERYMEGSQIDRARTSVTNGLRVRLREMMYEFQLLRDKVASDHREDMKRRYFNATGEEATEEVVDRLMAKGGKIELSGGNAEMMMGSQERHQAVMDIQRSLDRLHQVFLDMAATVEGQGVRLEGMEENVGRAGGHVSGGTNSLYYANQTRNRKRKGWAQLWVWAVILVIVLVCLVSLLVS</sequence>